<protein>
    <submittedName>
        <fullName evidence="1">Uncharacterized protein</fullName>
    </submittedName>
</protein>
<proteinExistence type="predicted"/>
<gene>
    <name evidence="1" type="ORF">MNBD_GAMMA21-2909</name>
</gene>
<accession>A0A3B1ACQ9</accession>
<dbReference type="EMBL" id="UOFR01000055">
    <property type="protein sequence ID" value="VAW97833.1"/>
    <property type="molecule type" value="Genomic_DNA"/>
</dbReference>
<organism evidence="1">
    <name type="scientific">hydrothermal vent metagenome</name>
    <dbReference type="NCBI Taxonomy" id="652676"/>
    <lineage>
        <taxon>unclassified sequences</taxon>
        <taxon>metagenomes</taxon>
        <taxon>ecological metagenomes</taxon>
    </lineage>
</organism>
<evidence type="ECO:0000313" key="1">
    <source>
        <dbReference type="EMBL" id="VAW97833.1"/>
    </source>
</evidence>
<reference evidence="1" key="1">
    <citation type="submission" date="2018-06" db="EMBL/GenBank/DDBJ databases">
        <authorList>
            <person name="Zhirakovskaya E."/>
        </authorList>
    </citation>
    <scope>NUCLEOTIDE SEQUENCE</scope>
</reference>
<dbReference type="AlphaFoldDB" id="A0A3B1ACQ9"/>
<sequence>MVRLVFSTEISVSTEAPKVWDNFLEKINSVVKKLNQPGITKDTEYFSVDNIPSPKSTVEGNENSASGNSALQFRGEFAYRSESAESLSLLTDELNKQYGDVGISFSMSR</sequence>
<name>A0A3B1ACQ9_9ZZZZ</name>